<evidence type="ECO:0000256" key="6">
    <source>
        <dbReference type="ARBA" id="ARBA00022490"/>
    </source>
</evidence>
<organism evidence="13 14">
    <name type="scientific">Owenia fusiformis</name>
    <name type="common">Polychaete worm</name>
    <dbReference type="NCBI Taxonomy" id="6347"/>
    <lineage>
        <taxon>Eukaryota</taxon>
        <taxon>Metazoa</taxon>
        <taxon>Spiralia</taxon>
        <taxon>Lophotrochozoa</taxon>
        <taxon>Annelida</taxon>
        <taxon>Polychaeta</taxon>
        <taxon>Sedentaria</taxon>
        <taxon>Canalipalpata</taxon>
        <taxon>Sabellida</taxon>
        <taxon>Oweniida</taxon>
        <taxon>Oweniidae</taxon>
        <taxon>Owenia</taxon>
    </lineage>
</organism>
<evidence type="ECO:0000256" key="9">
    <source>
        <dbReference type="ARBA" id="ARBA00023212"/>
    </source>
</evidence>
<accession>A0A8J1Y7Y9</accession>
<comment type="function">
    <text evidence="12">Plays a role as an effector of the ADP-ribosylation factor-like protein 2, ARL2.</text>
</comment>
<dbReference type="InterPro" id="IPR038849">
    <property type="entry name" value="ARL2BP"/>
</dbReference>
<evidence type="ECO:0000256" key="3">
    <source>
        <dbReference type="ARBA" id="ARBA00004300"/>
    </source>
</evidence>
<dbReference type="GO" id="GO:0051457">
    <property type="term" value="P:maintenance of protein location in nucleus"/>
    <property type="evidence" value="ECO:0007669"/>
    <property type="project" value="TreeGrafter"/>
</dbReference>
<dbReference type="PANTHER" id="PTHR15487:SF4">
    <property type="entry name" value="ADP-RIBOSYLATION FACTOR-LIKE PROTEIN 2-BINDING PROTEIN"/>
    <property type="match status" value="1"/>
</dbReference>
<dbReference type="AlphaFoldDB" id="A0A8J1Y7Y9"/>
<dbReference type="OrthoDB" id="302784at2759"/>
<dbReference type="Proteomes" id="UP000749559">
    <property type="component" value="Unassembled WGS sequence"/>
</dbReference>
<dbReference type="PANTHER" id="PTHR15487">
    <property type="entry name" value="ADP-RIBOSYLATION FACTOR-LIKE PROTEIN 2-BINDING PROTEIN"/>
    <property type="match status" value="1"/>
</dbReference>
<name>A0A8J1Y7Y9_OWEFU</name>
<comment type="caution">
    <text evidence="13">The sequence shown here is derived from an EMBL/GenBank/DDBJ whole genome shotgun (WGS) entry which is preliminary data.</text>
</comment>
<evidence type="ECO:0000256" key="5">
    <source>
        <dbReference type="ARBA" id="ARBA00014849"/>
    </source>
</evidence>
<evidence type="ECO:0000313" key="13">
    <source>
        <dbReference type="EMBL" id="CAH1780371.1"/>
    </source>
</evidence>
<sequence>MAEDGKDGQDLIEPMDFQEEELATSSSSIADTKFDITVGHIEDIIIEDKFQNMQACFMDKYYREFEDTEENKFCYTDIHKEYLELVEKHLDTELNERMPGFSMDEFSKQLISRKQDLEGEVFDMLLTFSDFLAFKEMFLDYKAVKEGDTIDLSSGFTITPLGALGEPAATSLRPGSGSHPDK</sequence>
<dbReference type="GO" id="GO:0005634">
    <property type="term" value="C:nucleus"/>
    <property type="evidence" value="ECO:0007669"/>
    <property type="project" value="UniProtKB-SubCell"/>
</dbReference>
<keyword evidence="8 12" id="KW-0496">Mitochondrion</keyword>
<keyword evidence="14" id="KW-1185">Reference proteome</keyword>
<dbReference type="GO" id="GO:0005813">
    <property type="term" value="C:centrosome"/>
    <property type="evidence" value="ECO:0007669"/>
    <property type="project" value="UniProtKB-SubCell"/>
</dbReference>
<evidence type="ECO:0000256" key="2">
    <source>
        <dbReference type="ARBA" id="ARBA00004123"/>
    </source>
</evidence>
<reference evidence="13" key="1">
    <citation type="submission" date="2022-03" db="EMBL/GenBank/DDBJ databases">
        <authorList>
            <person name="Martin C."/>
        </authorList>
    </citation>
    <scope>NUCLEOTIDE SEQUENCE</scope>
</reference>
<dbReference type="GO" id="GO:0005929">
    <property type="term" value="C:cilium"/>
    <property type="evidence" value="ECO:0007669"/>
    <property type="project" value="UniProtKB-UniRule"/>
</dbReference>
<evidence type="ECO:0000256" key="10">
    <source>
        <dbReference type="ARBA" id="ARBA00023242"/>
    </source>
</evidence>
<evidence type="ECO:0000256" key="11">
    <source>
        <dbReference type="ARBA" id="ARBA00023273"/>
    </source>
</evidence>
<dbReference type="InterPro" id="IPR042541">
    <property type="entry name" value="BART_sf"/>
</dbReference>
<evidence type="ECO:0000256" key="1">
    <source>
        <dbReference type="ARBA" id="ARBA00004120"/>
    </source>
</evidence>
<keyword evidence="7 12" id="KW-0969">Cilium</keyword>
<keyword evidence="10 12" id="KW-0539">Nucleus</keyword>
<comment type="similarity">
    <text evidence="4 12">Belongs to the ARL2BP family.</text>
</comment>
<proteinExistence type="inferred from homology"/>
<dbReference type="EMBL" id="CAIIXF020000003">
    <property type="protein sequence ID" value="CAH1780371.1"/>
    <property type="molecule type" value="Genomic_DNA"/>
</dbReference>
<dbReference type="InterPro" id="IPR023379">
    <property type="entry name" value="BART_dom"/>
</dbReference>
<keyword evidence="11 12" id="KW-0966">Cell projection</keyword>
<evidence type="ECO:0000256" key="7">
    <source>
        <dbReference type="ARBA" id="ARBA00023069"/>
    </source>
</evidence>
<dbReference type="Pfam" id="PF11527">
    <property type="entry name" value="ARL2_Bind_BART"/>
    <property type="match status" value="1"/>
</dbReference>
<comment type="subcellular location">
    <subcellularLocation>
        <location evidence="1 12">Cytoplasm</location>
        <location evidence="1 12">Cytoskeleton</location>
        <location evidence="1 12">Cilium basal body</location>
    </subcellularLocation>
    <subcellularLocation>
        <location evidence="3 12">Cytoplasm</location>
        <location evidence="3 12">Cytoskeleton</location>
        <location evidence="3 12">Microtubule organizing center</location>
        <location evidence="3 12">Centrosome</location>
    </subcellularLocation>
    <subcellularLocation>
        <location evidence="12">Cytoplasm</location>
    </subcellularLocation>
    <subcellularLocation>
        <location evidence="2 12">Nucleus</location>
    </subcellularLocation>
    <subcellularLocation>
        <location evidence="12">Mitochondrion intermembrane space</location>
    </subcellularLocation>
</comment>
<gene>
    <name evidence="13" type="ORF">OFUS_LOCUS7071</name>
</gene>
<keyword evidence="9 12" id="KW-0206">Cytoskeleton</keyword>
<evidence type="ECO:0000313" key="14">
    <source>
        <dbReference type="Proteomes" id="UP000749559"/>
    </source>
</evidence>
<dbReference type="Gene3D" id="1.20.1520.10">
    <property type="entry name" value="ADP-ribosylation factor-like 2-binding protein, domain"/>
    <property type="match status" value="1"/>
</dbReference>
<dbReference type="GO" id="GO:0005758">
    <property type="term" value="C:mitochondrial intermembrane space"/>
    <property type="evidence" value="ECO:0007669"/>
    <property type="project" value="UniProtKB-SubCell"/>
</dbReference>
<evidence type="ECO:0000256" key="4">
    <source>
        <dbReference type="ARBA" id="ARBA00009880"/>
    </source>
</evidence>
<keyword evidence="6 12" id="KW-0963">Cytoplasm</keyword>
<protein>
    <recommendedName>
        <fullName evidence="5 12">ADP-ribosylation factor-like protein 2-binding protein</fullName>
        <shortName evidence="12">ARF-like 2-binding protein</shortName>
    </recommendedName>
</protein>
<evidence type="ECO:0000256" key="12">
    <source>
        <dbReference type="RuleBase" id="RU367099"/>
    </source>
</evidence>
<evidence type="ECO:0000256" key="8">
    <source>
        <dbReference type="ARBA" id="ARBA00023128"/>
    </source>
</evidence>